<name>A0ABR0UE65_REHGL</name>
<evidence type="ECO:0000313" key="4">
    <source>
        <dbReference type="Proteomes" id="UP001318860"/>
    </source>
</evidence>
<accession>A0ABR0UE65</accession>
<evidence type="ECO:0000256" key="2">
    <source>
        <dbReference type="ARBA" id="ARBA00023315"/>
    </source>
</evidence>
<dbReference type="PANTHER" id="PTHR31625">
    <property type="match status" value="1"/>
</dbReference>
<keyword evidence="1" id="KW-0808">Transferase</keyword>
<gene>
    <name evidence="3" type="ORF">DH2020_045662</name>
</gene>
<keyword evidence="2" id="KW-0012">Acyltransferase</keyword>
<dbReference type="EMBL" id="JABTTQ020003048">
    <property type="protein sequence ID" value="KAK6120597.1"/>
    <property type="molecule type" value="Genomic_DNA"/>
</dbReference>
<sequence>MSMAETPTPAVVLERCDIQPSPDTAAELTRPIIHFDMPWFYFHPVQRLLFFDLPCSKPQFLETIVPKLKESLTQTLNHFLPLAGNIIQPLDSGGPFFRFSVGDSVSLTIAESSSDFNHLTGNHPRVSDEFYACVPQLPPAKHSSNDIVFPVLALQITLFPDHGVCFGFTNHHAIGDASSIVRFIKAWASVNKFGHDAKLIDDKLVPYYDRTAVEDPEGLDKIYWNLIKRSRVVESPPISFPLNKLRQTFVITKDEVQKLKNFVQEKRPGKHITSFTVTCAMVWVCLLKAEAETKTVADDEPEFFGFPADCRGRLNPPLPAAYFGNCLAFVKAESTHGLLKGNDGFVTAAECIGEAIQRTVYNEKGILDGAENWPLEFGKLIGKRLFGVAGSPRFDLYDADYGWGRPKKFESPSIDGDTSMSLCKSRDFEGGLEIGLSRPEKDLSAFAAIFTEELGKL</sequence>
<protein>
    <submittedName>
        <fullName evidence="3">Uncharacterized protein</fullName>
    </submittedName>
</protein>
<organism evidence="3 4">
    <name type="scientific">Rehmannia glutinosa</name>
    <name type="common">Chinese foxglove</name>
    <dbReference type="NCBI Taxonomy" id="99300"/>
    <lineage>
        <taxon>Eukaryota</taxon>
        <taxon>Viridiplantae</taxon>
        <taxon>Streptophyta</taxon>
        <taxon>Embryophyta</taxon>
        <taxon>Tracheophyta</taxon>
        <taxon>Spermatophyta</taxon>
        <taxon>Magnoliopsida</taxon>
        <taxon>eudicotyledons</taxon>
        <taxon>Gunneridae</taxon>
        <taxon>Pentapetalae</taxon>
        <taxon>asterids</taxon>
        <taxon>lamiids</taxon>
        <taxon>Lamiales</taxon>
        <taxon>Orobanchaceae</taxon>
        <taxon>Rehmannieae</taxon>
        <taxon>Rehmannia</taxon>
    </lineage>
</organism>
<dbReference type="InterPro" id="IPR023213">
    <property type="entry name" value="CAT-like_dom_sf"/>
</dbReference>
<dbReference type="Proteomes" id="UP001318860">
    <property type="component" value="Unassembled WGS sequence"/>
</dbReference>
<dbReference type="InterPro" id="IPR051504">
    <property type="entry name" value="Plant_metabolite_acyltrans"/>
</dbReference>
<proteinExistence type="predicted"/>
<reference evidence="3 4" key="1">
    <citation type="journal article" date="2021" name="Comput. Struct. Biotechnol. J.">
        <title>De novo genome assembly of the potent medicinal plant Rehmannia glutinosa using nanopore technology.</title>
        <authorList>
            <person name="Ma L."/>
            <person name="Dong C."/>
            <person name="Song C."/>
            <person name="Wang X."/>
            <person name="Zheng X."/>
            <person name="Niu Y."/>
            <person name="Chen S."/>
            <person name="Feng W."/>
        </authorList>
    </citation>
    <scope>NUCLEOTIDE SEQUENCE [LARGE SCALE GENOMIC DNA]</scope>
    <source>
        <strain evidence="3">DH-2019</strain>
    </source>
</reference>
<keyword evidence="4" id="KW-1185">Reference proteome</keyword>
<dbReference type="Gene3D" id="3.30.559.10">
    <property type="entry name" value="Chloramphenicol acetyltransferase-like domain"/>
    <property type="match status" value="2"/>
</dbReference>
<comment type="caution">
    <text evidence="3">The sequence shown here is derived from an EMBL/GenBank/DDBJ whole genome shotgun (WGS) entry which is preliminary data.</text>
</comment>
<evidence type="ECO:0000313" key="3">
    <source>
        <dbReference type="EMBL" id="KAK6120597.1"/>
    </source>
</evidence>
<evidence type="ECO:0000256" key="1">
    <source>
        <dbReference type="ARBA" id="ARBA00022679"/>
    </source>
</evidence>
<dbReference type="Pfam" id="PF02458">
    <property type="entry name" value="Transferase"/>
    <property type="match status" value="1"/>
</dbReference>